<dbReference type="EMBL" id="QFNK01000004">
    <property type="protein sequence ID" value="PZO88916.1"/>
    <property type="molecule type" value="Genomic_DNA"/>
</dbReference>
<dbReference type="Proteomes" id="UP000249557">
    <property type="component" value="Unassembled WGS sequence"/>
</dbReference>
<name>A0A2W5A690_9BACT</name>
<accession>A0A2W5A690</accession>
<protein>
    <submittedName>
        <fullName evidence="2">Uncharacterized protein</fullName>
    </submittedName>
</protein>
<evidence type="ECO:0000313" key="2">
    <source>
        <dbReference type="EMBL" id="PZO88916.1"/>
    </source>
</evidence>
<feature type="chain" id="PRO_5016110808" evidence="1">
    <location>
        <begin position="28"/>
        <end position="175"/>
    </location>
</feature>
<comment type="caution">
    <text evidence="2">The sequence shown here is derived from an EMBL/GenBank/DDBJ whole genome shotgun (WGS) entry which is preliminary data.</text>
</comment>
<keyword evidence="1" id="KW-0732">Signal</keyword>
<evidence type="ECO:0000256" key="1">
    <source>
        <dbReference type="SAM" id="SignalP"/>
    </source>
</evidence>
<reference evidence="2 3" key="1">
    <citation type="submission" date="2017-08" db="EMBL/GenBank/DDBJ databases">
        <title>Infants hospitalized years apart are colonized by the same room-sourced microbial strains.</title>
        <authorList>
            <person name="Brooks B."/>
            <person name="Olm M.R."/>
            <person name="Firek B.A."/>
            <person name="Baker R."/>
            <person name="Thomas B.C."/>
            <person name="Morowitz M.J."/>
            <person name="Banfield J.F."/>
        </authorList>
    </citation>
    <scope>NUCLEOTIDE SEQUENCE [LARGE SCALE GENOMIC DNA]</scope>
    <source>
        <strain evidence="2">S2_018_000_R2_104</strain>
    </source>
</reference>
<organism evidence="2 3">
    <name type="scientific">Micavibrio aeruginosavorus</name>
    <dbReference type="NCBI Taxonomy" id="349221"/>
    <lineage>
        <taxon>Bacteria</taxon>
        <taxon>Pseudomonadati</taxon>
        <taxon>Bdellovibrionota</taxon>
        <taxon>Bdellovibrionia</taxon>
        <taxon>Bdellovibrionales</taxon>
        <taxon>Pseudobdellovibrionaceae</taxon>
        <taxon>Micavibrio</taxon>
    </lineage>
</organism>
<proteinExistence type="predicted"/>
<feature type="signal peptide" evidence="1">
    <location>
        <begin position="1"/>
        <end position="27"/>
    </location>
</feature>
<evidence type="ECO:0000313" key="3">
    <source>
        <dbReference type="Proteomes" id="UP000249557"/>
    </source>
</evidence>
<dbReference type="AlphaFoldDB" id="A0A2W5A690"/>
<sequence length="175" mass="19011">MFGKRLSRVFQSAALAAGLMAGAAANAVEQPDIDMEYRSDRASLLKDGRLKTLGINNFGVVCPEGIYAPKGGGNAPKTLRIELNSVTFEEMLREGRDLAATREHDKAITEEPLTGSQFFAIGSDGKFKQFSTMSDIISLAEDWERAGKPPKGISPDDKMGMARIERFGRDFCGGM</sequence>
<gene>
    <name evidence="2" type="ORF">DI626_00510</name>
</gene>